<dbReference type="PROSITE" id="PS50112">
    <property type="entry name" value="PAS"/>
    <property type="match status" value="1"/>
</dbReference>
<feature type="domain" description="PAC" evidence="7">
    <location>
        <begin position="154"/>
        <end position="206"/>
    </location>
</feature>
<dbReference type="InterPro" id="IPR001610">
    <property type="entry name" value="PAC"/>
</dbReference>
<dbReference type="Proteomes" id="UP000298438">
    <property type="component" value="Unassembled WGS sequence"/>
</dbReference>
<dbReference type="GO" id="GO:0046983">
    <property type="term" value="F:protein dimerization activity"/>
    <property type="evidence" value="ECO:0007669"/>
    <property type="project" value="InterPro"/>
</dbReference>
<dbReference type="SMART" id="SM00091">
    <property type="entry name" value="PAS"/>
    <property type="match status" value="2"/>
</dbReference>
<feature type="transmembrane region" description="Helical" evidence="5">
    <location>
        <begin position="20"/>
        <end position="39"/>
    </location>
</feature>
<protein>
    <submittedName>
        <fullName evidence="8">PAS domain S-box protein</fullName>
    </submittedName>
</protein>
<dbReference type="AlphaFoldDB" id="A0A4Y9SL86"/>
<dbReference type="PROSITE" id="PS50113">
    <property type="entry name" value="PAC"/>
    <property type="match status" value="1"/>
</dbReference>
<comment type="caution">
    <text evidence="8">The sequence shown here is derived from an EMBL/GenBank/DDBJ whole genome shotgun (WGS) entry which is preliminary data.</text>
</comment>
<evidence type="ECO:0000256" key="3">
    <source>
        <dbReference type="ARBA" id="ARBA00023012"/>
    </source>
</evidence>
<organism evidence="8 9">
    <name type="scientific">Zemynaea arenosa</name>
    <dbReference type="NCBI Taxonomy" id="2561931"/>
    <lineage>
        <taxon>Bacteria</taxon>
        <taxon>Pseudomonadati</taxon>
        <taxon>Pseudomonadota</taxon>
        <taxon>Betaproteobacteria</taxon>
        <taxon>Burkholderiales</taxon>
        <taxon>Oxalobacteraceae</taxon>
        <taxon>Telluria group</taxon>
        <taxon>Zemynaea</taxon>
    </lineage>
</organism>
<accession>A0A4Y9SL86</accession>
<evidence type="ECO:0000313" key="9">
    <source>
        <dbReference type="Proteomes" id="UP000298438"/>
    </source>
</evidence>
<dbReference type="SUPFAM" id="SSF55874">
    <property type="entry name" value="ATPase domain of HSP90 chaperone/DNA topoisomerase II/histidine kinase"/>
    <property type="match status" value="1"/>
</dbReference>
<evidence type="ECO:0000259" key="7">
    <source>
        <dbReference type="PROSITE" id="PS50113"/>
    </source>
</evidence>
<dbReference type="Gene3D" id="3.30.450.20">
    <property type="entry name" value="PAS domain"/>
    <property type="match status" value="2"/>
</dbReference>
<gene>
    <name evidence="8" type="ORF">E4L96_03605</name>
</gene>
<evidence type="ECO:0000256" key="2">
    <source>
        <dbReference type="ARBA" id="ARBA00022777"/>
    </source>
</evidence>
<dbReference type="CDD" id="cd16917">
    <property type="entry name" value="HATPase_UhpB-NarQ-NarX-like"/>
    <property type="match status" value="1"/>
</dbReference>
<evidence type="ECO:0000256" key="4">
    <source>
        <dbReference type="SAM" id="MobiDB-lite"/>
    </source>
</evidence>
<feature type="compositionally biased region" description="Low complexity" evidence="4">
    <location>
        <begin position="604"/>
        <end position="623"/>
    </location>
</feature>
<proteinExistence type="predicted"/>
<evidence type="ECO:0000313" key="8">
    <source>
        <dbReference type="EMBL" id="TFW27435.1"/>
    </source>
</evidence>
<name>A0A4Y9SL86_9BURK</name>
<dbReference type="Gene3D" id="3.30.565.10">
    <property type="entry name" value="Histidine kinase-like ATPase, C-terminal domain"/>
    <property type="match status" value="1"/>
</dbReference>
<dbReference type="InterPro" id="IPR011712">
    <property type="entry name" value="Sig_transdc_His_kin_sub3_dim/P"/>
</dbReference>
<dbReference type="InterPro" id="IPR000700">
    <property type="entry name" value="PAS-assoc_C"/>
</dbReference>
<dbReference type="GO" id="GO:0000155">
    <property type="term" value="F:phosphorelay sensor kinase activity"/>
    <property type="evidence" value="ECO:0007669"/>
    <property type="project" value="InterPro"/>
</dbReference>
<sequence length="623" mass="67710">MFSPQRQGGDSVDRTALWWLRTWALGALFLATVEGAMLLKASEAPGPAALSILTVTASGVLALLLFRDVPRLSLPRAPRAPGAHALYALMATAHEGLWLLDASGATVFANARLAAMLGLDESRLRGRCATDFLAENSADDLATVLAPGAFRSGIARDLCYRRADGQLGWAIVSGRPADAGLGLPEGTLLLLTDITERKKAELALAALKADLETRIRLRTADLTRANEQLRTEMGVRLEAELAKAESDLRLHEIMSTLPIALFLKDPTSRITMMNAACEEAFGVPLEHANAVDQRLPPGLRGRYLQADQRAFRQRGLVTSEEPIWNHTREEFRRHVTYKKPVFHPDGSPAYLICLSVDIEERKRTEEALASSLAQLRQLTGHLETIKDEERRRIASLIHDDLGQNLLALKLEVGQLHIRTAHHPTAFARRVAGAVTTIDASLRAVRSIINDLHPSTLELGLVAALEWLLGRFRMRSDVATTLNVSGGEGEDLDRRITSAIFRAVEESLNNVQQHAAARNVRVRLNIYHFMVGVTVEDDGSGIRDKHPRGFGLRGIHERARALNGWVKVDSTPGVGTRLRMMLPRVLPVPDAGPEAEVVEDGRPGAGASAASASLCGAGAAAASR</sequence>
<dbReference type="EMBL" id="SPVF01000052">
    <property type="protein sequence ID" value="TFW27435.1"/>
    <property type="molecule type" value="Genomic_DNA"/>
</dbReference>
<reference evidence="8 9" key="1">
    <citation type="submission" date="2019-03" db="EMBL/GenBank/DDBJ databases">
        <title>Draft Genome Sequence of Massilia arenosa sp. nov., a Novel Massilia Species Isolated from a Sandy-loam Maize Soil.</title>
        <authorList>
            <person name="Raths R."/>
            <person name="Peta V."/>
            <person name="Bucking H."/>
        </authorList>
    </citation>
    <scope>NUCLEOTIDE SEQUENCE [LARGE SCALE GENOMIC DNA]</scope>
    <source>
        <strain evidence="8 9">MC02</strain>
    </source>
</reference>
<dbReference type="Pfam" id="PF08448">
    <property type="entry name" value="PAS_4"/>
    <property type="match status" value="2"/>
</dbReference>
<dbReference type="NCBIfam" id="TIGR00229">
    <property type="entry name" value="sensory_box"/>
    <property type="match status" value="2"/>
</dbReference>
<dbReference type="Pfam" id="PF02518">
    <property type="entry name" value="HATPase_c"/>
    <property type="match status" value="1"/>
</dbReference>
<feature type="region of interest" description="Disordered" evidence="4">
    <location>
        <begin position="592"/>
        <end position="623"/>
    </location>
</feature>
<dbReference type="InterPro" id="IPR000014">
    <property type="entry name" value="PAS"/>
</dbReference>
<feature type="transmembrane region" description="Helical" evidence="5">
    <location>
        <begin position="46"/>
        <end position="66"/>
    </location>
</feature>
<keyword evidence="3" id="KW-0902">Two-component regulatory system</keyword>
<dbReference type="PANTHER" id="PTHR24421">
    <property type="entry name" value="NITRATE/NITRITE SENSOR PROTEIN NARX-RELATED"/>
    <property type="match status" value="1"/>
</dbReference>
<keyword evidence="5" id="KW-1133">Transmembrane helix</keyword>
<dbReference type="GO" id="GO:0016020">
    <property type="term" value="C:membrane"/>
    <property type="evidence" value="ECO:0007669"/>
    <property type="project" value="InterPro"/>
</dbReference>
<dbReference type="InterPro" id="IPR035965">
    <property type="entry name" value="PAS-like_dom_sf"/>
</dbReference>
<evidence type="ECO:0000259" key="6">
    <source>
        <dbReference type="PROSITE" id="PS50112"/>
    </source>
</evidence>
<dbReference type="OrthoDB" id="9792869at2"/>
<dbReference type="InterPro" id="IPR013656">
    <property type="entry name" value="PAS_4"/>
</dbReference>
<keyword evidence="2" id="KW-0418">Kinase</keyword>
<evidence type="ECO:0000256" key="5">
    <source>
        <dbReference type="SAM" id="Phobius"/>
    </source>
</evidence>
<dbReference type="SUPFAM" id="SSF55785">
    <property type="entry name" value="PYP-like sensor domain (PAS domain)"/>
    <property type="match status" value="2"/>
</dbReference>
<dbReference type="SMART" id="SM00387">
    <property type="entry name" value="HATPase_c"/>
    <property type="match status" value="1"/>
</dbReference>
<dbReference type="Pfam" id="PF07730">
    <property type="entry name" value="HisKA_3"/>
    <property type="match status" value="1"/>
</dbReference>
<evidence type="ECO:0000256" key="1">
    <source>
        <dbReference type="ARBA" id="ARBA00022679"/>
    </source>
</evidence>
<dbReference type="Gene3D" id="1.20.5.1930">
    <property type="match status" value="1"/>
</dbReference>
<dbReference type="CDD" id="cd00130">
    <property type="entry name" value="PAS"/>
    <property type="match status" value="2"/>
</dbReference>
<dbReference type="SMART" id="SM00086">
    <property type="entry name" value="PAC"/>
    <property type="match status" value="1"/>
</dbReference>
<keyword evidence="1" id="KW-0808">Transferase</keyword>
<dbReference type="PANTHER" id="PTHR24421:SF59">
    <property type="entry name" value="OXYGEN SENSOR HISTIDINE KINASE NREB"/>
    <property type="match status" value="1"/>
</dbReference>
<keyword evidence="9" id="KW-1185">Reference proteome</keyword>
<feature type="domain" description="PAS" evidence="6">
    <location>
        <begin position="82"/>
        <end position="127"/>
    </location>
</feature>
<dbReference type="InterPro" id="IPR050482">
    <property type="entry name" value="Sensor_HK_TwoCompSys"/>
</dbReference>
<keyword evidence="5" id="KW-0472">Membrane</keyword>
<dbReference type="InterPro" id="IPR003594">
    <property type="entry name" value="HATPase_dom"/>
</dbReference>
<dbReference type="InterPro" id="IPR036890">
    <property type="entry name" value="HATPase_C_sf"/>
</dbReference>
<keyword evidence="5" id="KW-0812">Transmembrane</keyword>